<evidence type="ECO:0000313" key="3">
    <source>
        <dbReference type="Proteomes" id="UP000651452"/>
    </source>
</evidence>
<dbReference type="InterPro" id="IPR036047">
    <property type="entry name" value="F-box-like_dom_sf"/>
</dbReference>
<dbReference type="SUPFAM" id="SSF81383">
    <property type="entry name" value="F-box domain"/>
    <property type="match status" value="1"/>
</dbReference>
<evidence type="ECO:0000313" key="2">
    <source>
        <dbReference type="EMBL" id="KAF9694737.1"/>
    </source>
</evidence>
<evidence type="ECO:0000259" key="1">
    <source>
        <dbReference type="PROSITE" id="PS50181"/>
    </source>
</evidence>
<comment type="caution">
    <text evidence="2">The sequence shown here is derived from an EMBL/GenBank/DDBJ whole genome shotgun (WGS) entry which is preliminary data.</text>
</comment>
<dbReference type="AlphaFoldDB" id="A0A8H7J1W8"/>
<keyword evidence="3" id="KW-1185">Reference proteome</keyword>
<sequence length="359" mass="40841">MRSSACYNASDSTDVFLSAAASWNETNDQLFHIDGRCPGTETPDKITFNAMQQIGSYDTVFPLHEDCLQISCRVIDQLKPIAKDNDGFSSLSALNKMLQSRYRLKAQCTKEDSIIARNDLFDLCTVTGINGPRSVVGLSLLEWWAGEYEKFYTDPVNVPNLTAHVLGLLQDTTSPAPRRYSLSPPFHMSCGIDRLPAELIDQISIHLPAHSALALHRTSRTLAFKLTLDNDFWRRNIMSGTALPYLWDLDTNELEKLRQEGLRKSPLESDAAWDWREIGQLLAMKYFALKPPDPRTSSLPNGLWNRRRIWSIVEEAYRHDFPGNSDVDQIDGLIGERKRCEPVFDWQLEEIMDDLGHYS</sequence>
<reference evidence="2" key="2">
    <citation type="submission" date="2020-09" db="EMBL/GenBank/DDBJ databases">
        <title>Reference genome assembly for Australian Ascochyta lentis isolate Al4.</title>
        <authorList>
            <person name="Lee R.C."/>
            <person name="Farfan-Caceres L.M."/>
            <person name="Debler J.W."/>
            <person name="Williams A.H."/>
            <person name="Henares B.M."/>
        </authorList>
    </citation>
    <scope>NUCLEOTIDE SEQUENCE</scope>
    <source>
        <strain evidence="2">Al4</strain>
    </source>
</reference>
<dbReference type="PROSITE" id="PS50181">
    <property type="entry name" value="FBOX"/>
    <property type="match status" value="1"/>
</dbReference>
<dbReference type="Proteomes" id="UP000651452">
    <property type="component" value="Unassembled WGS sequence"/>
</dbReference>
<dbReference type="InterPro" id="IPR001810">
    <property type="entry name" value="F-box_dom"/>
</dbReference>
<organism evidence="2 3">
    <name type="scientific">Ascochyta lentis</name>
    <dbReference type="NCBI Taxonomy" id="205686"/>
    <lineage>
        <taxon>Eukaryota</taxon>
        <taxon>Fungi</taxon>
        <taxon>Dikarya</taxon>
        <taxon>Ascomycota</taxon>
        <taxon>Pezizomycotina</taxon>
        <taxon>Dothideomycetes</taxon>
        <taxon>Pleosporomycetidae</taxon>
        <taxon>Pleosporales</taxon>
        <taxon>Pleosporineae</taxon>
        <taxon>Didymellaceae</taxon>
        <taxon>Ascochyta</taxon>
    </lineage>
</organism>
<name>A0A8H7J1W8_9PLEO</name>
<dbReference type="OrthoDB" id="3932329at2759"/>
<accession>A0A8H7J1W8</accession>
<proteinExistence type="predicted"/>
<feature type="domain" description="F-box" evidence="1">
    <location>
        <begin position="189"/>
        <end position="236"/>
    </location>
</feature>
<protein>
    <recommendedName>
        <fullName evidence="1">F-box domain-containing protein</fullName>
    </recommendedName>
</protein>
<reference evidence="2" key="1">
    <citation type="submission" date="2018-12" db="EMBL/GenBank/DDBJ databases">
        <authorList>
            <person name="Syme R.A."/>
            <person name="Farfan-Caceres L."/>
            <person name="Lichtenzveig J."/>
        </authorList>
    </citation>
    <scope>NUCLEOTIDE SEQUENCE</scope>
    <source>
        <strain evidence="2">Al4</strain>
    </source>
</reference>
<dbReference type="EMBL" id="RZGK01000013">
    <property type="protein sequence ID" value="KAF9694737.1"/>
    <property type="molecule type" value="Genomic_DNA"/>
</dbReference>
<gene>
    <name evidence="2" type="ORF">EKO04_007552</name>
</gene>